<dbReference type="Proteomes" id="UP000061010">
    <property type="component" value="Chromosome"/>
</dbReference>
<dbReference type="OrthoDB" id="6054268at2"/>
<protein>
    <recommendedName>
        <fullName evidence="4">Transmembrane protein</fullName>
    </recommendedName>
</protein>
<proteinExistence type="predicted"/>
<feature type="transmembrane region" description="Helical" evidence="1">
    <location>
        <begin position="109"/>
        <end position="129"/>
    </location>
</feature>
<keyword evidence="1" id="KW-0472">Membrane</keyword>
<evidence type="ECO:0008006" key="4">
    <source>
        <dbReference type="Google" id="ProtNLM"/>
    </source>
</evidence>
<dbReference type="AlphaFoldDB" id="A0A0S1B065"/>
<keyword evidence="1" id="KW-1133">Transmembrane helix</keyword>
<evidence type="ECO:0000256" key="1">
    <source>
        <dbReference type="SAM" id="Phobius"/>
    </source>
</evidence>
<gene>
    <name evidence="2" type="ORF">AOT14_20880</name>
</gene>
<feature type="transmembrane region" description="Helical" evidence="1">
    <location>
        <begin position="48"/>
        <end position="71"/>
    </location>
</feature>
<evidence type="ECO:0000313" key="2">
    <source>
        <dbReference type="EMBL" id="ALJ28463.1"/>
    </source>
</evidence>
<sequence>MSRLIATLLSIAIGIGFMLLVLYAWPAIAAYNALPAWLAQAGLSGTAWYGALTLQDFAINLLLALPAAWLLRRLGRDRLRFHCALATLTFATAFTVAAGLPVFSAGGFIVAGWLLMLAALPLATWLLGLRGRGNRHQPSGPLPRPRAA</sequence>
<accession>A0A0S1B065</accession>
<dbReference type="KEGG" id="sacz:AOT14_20880"/>
<organism evidence="2 3">
    <name type="scientific">Stenotrophomonas acidaminiphila</name>
    <dbReference type="NCBI Taxonomy" id="128780"/>
    <lineage>
        <taxon>Bacteria</taxon>
        <taxon>Pseudomonadati</taxon>
        <taxon>Pseudomonadota</taxon>
        <taxon>Gammaproteobacteria</taxon>
        <taxon>Lysobacterales</taxon>
        <taxon>Lysobacteraceae</taxon>
        <taxon>Stenotrophomonas</taxon>
    </lineage>
</organism>
<evidence type="ECO:0000313" key="3">
    <source>
        <dbReference type="Proteomes" id="UP000061010"/>
    </source>
</evidence>
<keyword evidence="1" id="KW-0812">Transmembrane</keyword>
<dbReference type="RefSeq" id="WP_054666099.1">
    <property type="nucleotide sequence ID" value="NZ_JAJTTN010000002.1"/>
</dbReference>
<feature type="transmembrane region" description="Helical" evidence="1">
    <location>
        <begin position="83"/>
        <end position="103"/>
    </location>
</feature>
<keyword evidence="3" id="KW-1185">Reference proteome</keyword>
<dbReference type="EMBL" id="CP012900">
    <property type="protein sequence ID" value="ALJ28463.1"/>
    <property type="molecule type" value="Genomic_DNA"/>
</dbReference>
<name>A0A0S1B065_9GAMM</name>
<reference evidence="2 3" key="1">
    <citation type="journal article" date="2015" name="Genome Announc.">
        <title>Complete Genome Sequencing of Stenotrophomonas acidaminiphila ZAC14D2_NAIMI4_2, a Multidrug-Resistant Strain Isolated from Sediments of a Polluted River in Mexico, Uncovers New Antibiotic Resistance Genes and a Novel Class-II Lasso Peptide Biosynthesis Gene Cluster.</title>
        <authorList>
            <person name="Vinuesa P."/>
            <person name="Ochoa-Sanchez L.E."/>
        </authorList>
    </citation>
    <scope>NUCLEOTIDE SEQUENCE [LARGE SCALE GENOMIC DNA]</scope>
    <source>
        <strain evidence="2 3">ZAC14D2_NAIMI4_2</strain>
    </source>
</reference>
<dbReference type="PATRIC" id="fig|128780.6.peg.2102"/>